<accession>A0ABZ0QS11</accession>
<dbReference type="Proteomes" id="UP001304683">
    <property type="component" value="Chromosome"/>
</dbReference>
<dbReference type="RefSeq" id="WP_318751012.1">
    <property type="nucleotide sequence ID" value="NZ_CP132508.1"/>
</dbReference>
<dbReference type="Pfam" id="PF01590">
    <property type="entry name" value="GAF"/>
    <property type="match status" value="1"/>
</dbReference>
<dbReference type="InterPro" id="IPR029016">
    <property type="entry name" value="GAF-like_dom_sf"/>
</dbReference>
<reference evidence="3 4" key="1">
    <citation type="submission" date="2023-08" db="EMBL/GenBank/DDBJ databases">
        <title>Genome sequence of Thermaerobacter compostii strain Ins1, a spore-forming filamentous bacterium isolated from a deep geothermal reservoir.</title>
        <authorList>
            <person name="Bregnard D."/>
            <person name="Gonzalez D."/>
            <person name="Junier P."/>
        </authorList>
    </citation>
    <scope>NUCLEOTIDE SEQUENCE [LARGE SCALE GENOMIC DNA]</scope>
    <source>
        <strain evidence="3 4">Ins1</strain>
    </source>
</reference>
<name>A0ABZ0QS11_9FIRM</name>
<gene>
    <name evidence="3" type="ORF">Q5761_02155</name>
</gene>
<protein>
    <submittedName>
        <fullName evidence="3">GAF domain-containing protein</fullName>
    </submittedName>
</protein>
<evidence type="ECO:0000313" key="4">
    <source>
        <dbReference type="Proteomes" id="UP001304683"/>
    </source>
</evidence>
<dbReference type="Gene3D" id="3.30.450.40">
    <property type="match status" value="1"/>
</dbReference>
<dbReference type="SUPFAM" id="SSF55781">
    <property type="entry name" value="GAF domain-like"/>
    <property type="match status" value="1"/>
</dbReference>
<proteinExistence type="predicted"/>
<organism evidence="3 4">
    <name type="scientific">Thermaerobacter composti</name>
    <dbReference type="NCBI Taxonomy" id="554949"/>
    <lineage>
        <taxon>Bacteria</taxon>
        <taxon>Bacillati</taxon>
        <taxon>Bacillota</taxon>
        <taxon>Clostridia</taxon>
        <taxon>Eubacteriales</taxon>
        <taxon>Clostridiales Family XVII. Incertae Sedis</taxon>
        <taxon>Thermaerobacter</taxon>
    </lineage>
</organism>
<evidence type="ECO:0000259" key="2">
    <source>
        <dbReference type="SMART" id="SM00065"/>
    </source>
</evidence>
<sequence>MAAFTQDEPAGDAGPQGGASTLEGLRARTLAWLREEAGRQTRFRELAQAVCSRLCREFPHYSWVGVYLVEGDRLKLWAWDGPEPTQHVEIPLNAGLCGWAASTGQVANVPDVRKDPRYLQCFVSCRSEIVVPIARDGKVYGEIDIDSDRLAAFSADDEQFLKAVCAILAERAAADAEVRAVGGRTTGRPA</sequence>
<evidence type="ECO:0000256" key="1">
    <source>
        <dbReference type="SAM" id="MobiDB-lite"/>
    </source>
</evidence>
<dbReference type="SMART" id="SM00065">
    <property type="entry name" value="GAF"/>
    <property type="match status" value="1"/>
</dbReference>
<feature type="domain" description="GAF" evidence="2">
    <location>
        <begin position="38"/>
        <end position="179"/>
    </location>
</feature>
<dbReference type="EMBL" id="CP132508">
    <property type="protein sequence ID" value="WPD19494.1"/>
    <property type="molecule type" value="Genomic_DNA"/>
</dbReference>
<dbReference type="InterPro" id="IPR003018">
    <property type="entry name" value="GAF"/>
</dbReference>
<evidence type="ECO:0000313" key="3">
    <source>
        <dbReference type="EMBL" id="WPD19494.1"/>
    </source>
</evidence>
<feature type="region of interest" description="Disordered" evidence="1">
    <location>
        <begin position="1"/>
        <end position="20"/>
    </location>
</feature>
<keyword evidence="4" id="KW-1185">Reference proteome</keyword>